<evidence type="ECO:0000313" key="2">
    <source>
        <dbReference type="Proteomes" id="UP000380217"/>
    </source>
</evidence>
<proteinExistence type="predicted"/>
<name>A0A3S4LJ19_STRVE</name>
<gene>
    <name evidence="1" type="ORF">SSSS39_00528</name>
</gene>
<accession>A0A3S4LJ19</accession>
<organism evidence="1 2">
    <name type="scientific">Streptococcus vestibularis</name>
    <dbReference type="NCBI Taxonomy" id="1343"/>
    <lineage>
        <taxon>Bacteria</taxon>
        <taxon>Bacillati</taxon>
        <taxon>Bacillota</taxon>
        <taxon>Bacilli</taxon>
        <taxon>Lactobacillales</taxon>
        <taxon>Streptococcaceae</taxon>
        <taxon>Streptococcus</taxon>
    </lineage>
</organism>
<protein>
    <submittedName>
        <fullName evidence="1">Uncharacterized protein</fullName>
    </submittedName>
</protein>
<accession>A0A564SCT3</accession>
<dbReference type="EMBL" id="CABHNJ010000003">
    <property type="protein sequence ID" value="VUW92548.1"/>
    <property type="molecule type" value="Genomic_DNA"/>
</dbReference>
<evidence type="ECO:0000313" key="1">
    <source>
        <dbReference type="EMBL" id="VUW92548.1"/>
    </source>
</evidence>
<sequence length="32" mass="3953">MNQKEVLYSQFDAFPRTFIERYFPEVLLKTKI</sequence>
<reference evidence="1 2" key="1">
    <citation type="submission" date="2019-07" db="EMBL/GenBank/DDBJ databases">
        <authorList>
            <person name="Hibberd C M."/>
            <person name="Gehrig L. J."/>
            <person name="Chang H.-W."/>
            <person name="Venkatesh S."/>
        </authorList>
    </citation>
    <scope>NUCLEOTIDE SEQUENCE [LARGE SCALE GENOMIC DNA]</scope>
    <source>
        <strain evidence="1">Streptococcus_salivarius_SS_Bg39</strain>
    </source>
</reference>
<dbReference type="Proteomes" id="UP000380217">
    <property type="component" value="Unassembled WGS sequence"/>
</dbReference>
<dbReference type="AlphaFoldDB" id="A0A3S4LJ19"/>